<evidence type="ECO:0000256" key="1">
    <source>
        <dbReference type="ARBA" id="ARBA00005196"/>
    </source>
</evidence>
<dbReference type="AlphaFoldDB" id="B1G3K4"/>
<feature type="active site" description="Proton donor" evidence="9">
    <location>
        <position position="88"/>
    </location>
</feature>
<feature type="site" description="Could be important to modulate the pK values of the two catalytic cysteine residues" evidence="9">
    <location>
        <position position="230"/>
    </location>
</feature>
<dbReference type="PANTHER" id="PTHR31689">
    <property type="entry name" value="DIAMINOPIMELATE EPIMERASE, CHLOROPLASTIC"/>
    <property type="match status" value="1"/>
</dbReference>
<evidence type="ECO:0000256" key="6">
    <source>
        <dbReference type="ARBA" id="ARBA00023154"/>
    </source>
</evidence>
<feature type="binding site" evidence="9">
    <location>
        <position position="79"/>
    </location>
    <ligand>
        <name>substrate</name>
    </ligand>
</feature>
<dbReference type="InterPro" id="IPR001653">
    <property type="entry name" value="DAP_epimerase_DapF"/>
</dbReference>
<feature type="binding site" evidence="9">
    <location>
        <position position="59"/>
    </location>
    <ligand>
        <name>substrate</name>
    </ligand>
</feature>
<evidence type="ECO:0000256" key="7">
    <source>
        <dbReference type="ARBA" id="ARBA00023235"/>
    </source>
</evidence>
<comment type="pathway">
    <text evidence="1 9">Amino-acid biosynthesis; L-lysine biosynthesis via DAP pathway; DL-2,6-diaminopimelate from LL-2,6-diaminopimelate: step 1/1.</text>
</comment>
<dbReference type="InterPro" id="IPR018510">
    <property type="entry name" value="DAP_epimerase_AS"/>
</dbReference>
<feature type="binding site" evidence="9">
    <location>
        <begin position="230"/>
        <end position="231"/>
    </location>
    <ligand>
        <name>substrate</name>
    </ligand>
</feature>
<feature type="binding site" evidence="9">
    <location>
        <begin position="240"/>
        <end position="241"/>
    </location>
    <ligand>
        <name>substrate</name>
    </ligand>
</feature>
<dbReference type="GO" id="GO:0009089">
    <property type="term" value="P:lysine biosynthetic process via diaminopimelate"/>
    <property type="evidence" value="ECO:0007669"/>
    <property type="project" value="UniProtKB-UniRule"/>
</dbReference>
<reference evidence="11 12" key="1">
    <citation type="submission" date="2008-03" db="EMBL/GenBank/DDBJ databases">
        <title>Sequencing of the draft genome and assembly of Burkholderia graminis C4D1M.</title>
        <authorList>
            <consortium name="US DOE Joint Genome Institute (JGI-PGF)"/>
            <person name="Copeland A."/>
            <person name="Lucas S."/>
            <person name="Lapidus A."/>
            <person name="Glavina del Rio T."/>
            <person name="Dalin E."/>
            <person name="Tice H."/>
            <person name="Bruce D."/>
            <person name="Goodwin L."/>
            <person name="Pitluck S."/>
            <person name="Larimer F."/>
            <person name="Land M.L."/>
            <person name="Hauser L."/>
            <person name="Tiedje J."/>
            <person name="Richardson P."/>
        </authorList>
    </citation>
    <scope>NUCLEOTIDE SEQUENCE [LARGE SCALE GENOMIC DNA]</scope>
    <source>
        <strain evidence="12">ATCC 700544 / DSM 17151 / LMG 18924 / NCIMB 13744 / C4D1M</strain>
    </source>
</reference>
<evidence type="ECO:0000256" key="5">
    <source>
        <dbReference type="ARBA" id="ARBA00022605"/>
    </source>
</evidence>
<dbReference type="Pfam" id="PF01678">
    <property type="entry name" value="DAP_epimerase"/>
    <property type="match status" value="2"/>
</dbReference>
<keyword evidence="6 9" id="KW-0457">Lysine biosynthesis</keyword>
<keyword evidence="5 9" id="KW-0028">Amino-acid biosynthesis</keyword>
<organism evidence="11 12">
    <name type="scientific">Paraburkholderia graminis (strain ATCC 700544 / DSM 17151 / LMG 18924 / NCIMB 13744 / C4D1M)</name>
    <dbReference type="NCBI Taxonomy" id="396598"/>
    <lineage>
        <taxon>Bacteria</taxon>
        <taxon>Pseudomonadati</taxon>
        <taxon>Pseudomonadota</taxon>
        <taxon>Betaproteobacteria</taxon>
        <taxon>Burkholderiales</taxon>
        <taxon>Burkholderiaceae</taxon>
        <taxon>Paraburkholderia</taxon>
    </lineage>
</organism>
<evidence type="ECO:0000256" key="2">
    <source>
        <dbReference type="ARBA" id="ARBA00010219"/>
    </source>
</evidence>
<comment type="subcellular location">
    <subcellularLocation>
        <location evidence="9">Cytoplasm</location>
    </subcellularLocation>
</comment>
<feature type="binding site" evidence="9">
    <location>
        <position position="179"/>
    </location>
    <ligand>
        <name>substrate</name>
    </ligand>
</feature>
<evidence type="ECO:0000313" key="12">
    <source>
        <dbReference type="Proteomes" id="UP000005045"/>
    </source>
</evidence>
<keyword evidence="12" id="KW-1185">Reference proteome</keyword>
<feature type="binding site" evidence="9">
    <location>
        <begin position="89"/>
        <end position="90"/>
    </location>
    <ligand>
        <name>substrate</name>
    </ligand>
</feature>
<comment type="subunit">
    <text evidence="9">Homodimer.</text>
</comment>
<dbReference type="FunFam" id="3.10.310.10:FF:000001">
    <property type="entry name" value="Diaminopimelate epimerase"/>
    <property type="match status" value="1"/>
</dbReference>
<dbReference type="PANTHER" id="PTHR31689:SF0">
    <property type="entry name" value="DIAMINOPIMELATE EPIMERASE"/>
    <property type="match status" value="1"/>
</dbReference>
<evidence type="ECO:0000256" key="8">
    <source>
        <dbReference type="ARBA" id="ARBA00051712"/>
    </source>
</evidence>
<dbReference type="PROSITE" id="PS01326">
    <property type="entry name" value="DAP_EPIMERASE"/>
    <property type="match status" value="1"/>
</dbReference>
<feature type="binding site" evidence="9">
    <location>
        <position position="26"/>
    </location>
    <ligand>
        <name>substrate</name>
    </ligand>
</feature>
<dbReference type="HAMAP" id="MF_00197">
    <property type="entry name" value="DAP_epimerase"/>
    <property type="match status" value="1"/>
</dbReference>
<keyword evidence="7 9" id="KW-0413">Isomerase</keyword>
<dbReference type="EMBL" id="ABLD01000012">
    <property type="protein sequence ID" value="EDT09219.1"/>
    <property type="molecule type" value="Genomic_DNA"/>
</dbReference>
<dbReference type="Gene3D" id="3.10.310.10">
    <property type="entry name" value="Diaminopimelate Epimerase, Chain A, domain 1"/>
    <property type="match status" value="2"/>
</dbReference>
<feature type="active site" description="Proton acceptor" evidence="9">
    <location>
        <position position="239"/>
    </location>
</feature>
<evidence type="ECO:0000313" key="11">
    <source>
        <dbReference type="EMBL" id="EDT09219.1"/>
    </source>
</evidence>
<gene>
    <name evidence="9" type="primary">dapF</name>
    <name evidence="11" type="ORF">BgramDRAFT_3941</name>
</gene>
<comment type="caution">
    <text evidence="11">The sequence shown here is derived from an EMBL/GenBank/DDBJ whole genome shotgun (WGS) entry which is preliminary data.</text>
</comment>
<evidence type="ECO:0000256" key="10">
    <source>
        <dbReference type="PROSITE-ProRule" id="PRU10125"/>
    </source>
</evidence>
<dbReference type="SUPFAM" id="SSF54506">
    <property type="entry name" value="Diaminopimelate epimerase-like"/>
    <property type="match status" value="1"/>
</dbReference>
<protein>
    <recommendedName>
        <fullName evidence="3 9">Diaminopimelate epimerase</fullName>
        <shortName evidence="9">DAP epimerase</shortName>
        <ecNumber evidence="3 9">5.1.1.7</ecNumber>
    </recommendedName>
    <alternativeName>
        <fullName evidence="9">PLP-independent amino acid racemase</fullName>
    </alternativeName>
</protein>
<accession>B1G3K4</accession>
<dbReference type="UniPathway" id="UPA00034">
    <property type="reaction ID" value="UER00025"/>
</dbReference>
<dbReference type="GO" id="GO:0008837">
    <property type="term" value="F:diaminopimelate epimerase activity"/>
    <property type="evidence" value="ECO:0007669"/>
    <property type="project" value="UniProtKB-UniRule"/>
</dbReference>
<proteinExistence type="inferred from homology"/>
<feature type="binding site" evidence="9">
    <location>
        <position position="212"/>
    </location>
    <ligand>
        <name>substrate</name>
    </ligand>
</feature>
<dbReference type="GO" id="GO:0005829">
    <property type="term" value="C:cytosol"/>
    <property type="evidence" value="ECO:0007669"/>
    <property type="project" value="TreeGrafter"/>
</dbReference>
<evidence type="ECO:0000256" key="3">
    <source>
        <dbReference type="ARBA" id="ARBA00013080"/>
    </source>
</evidence>
<name>B1G3K4_PARG4</name>
<dbReference type="NCBIfam" id="TIGR00652">
    <property type="entry name" value="DapF"/>
    <property type="match status" value="1"/>
</dbReference>
<comment type="function">
    <text evidence="9">Catalyzes the stereoinversion of LL-2,6-diaminopimelate (L,L-DAP) to meso-diaminopimelate (meso-DAP), a precursor of L-lysine and an essential component of the bacterial peptidoglycan.</text>
</comment>
<keyword evidence="4 9" id="KW-0963">Cytoplasm</keyword>
<evidence type="ECO:0000256" key="4">
    <source>
        <dbReference type="ARBA" id="ARBA00022490"/>
    </source>
</evidence>
<dbReference type="Proteomes" id="UP000005045">
    <property type="component" value="Unassembled WGS sequence"/>
</dbReference>
<comment type="catalytic activity">
    <reaction evidence="8 9">
        <text>(2S,6S)-2,6-diaminopimelate = meso-2,6-diaminopimelate</text>
        <dbReference type="Rhea" id="RHEA:15393"/>
        <dbReference type="ChEBI" id="CHEBI:57609"/>
        <dbReference type="ChEBI" id="CHEBI:57791"/>
        <dbReference type="EC" id="5.1.1.7"/>
    </reaction>
</comment>
<sequence>MRALEGRVTYNSVMKLKFTKMHGAGNDFVVLDGYTQALNLTPEQVRALADRHFGVGADQLLLVEKPTVDGVDFRYRIFNCDGGEVEHCGNGARCFVKFVRDSGLTDQRSVRVQVQNGTITLTMQENGEVLVDMGSPVFEPERVPFATKGLQGRREGADTLWPLDVNGTTRWISVVSMGNPHAVQVVDDVEAFPVLVEGPVIERHARFPQKVNAGFMQIVGRSEIKLRVYERGAGETLACGTGACAAVAAGIRRGLLDAPVLVHTHGGKLTISWDSNKESEPLLMAGPATTVFQGEIELAD</sequence>
<feature type="site" description="Could be important to modulate the pK values of the two catalytic cysteine residues" evidence="9">
    <location>
        <position position="181"/>
    </location>
</feature>
<feature type="active site" evidence="10">
    <location>
        <position position="88"/>
    </location>
</feature>
<dbReference type="EC" id="5.1.1.7" evidence="3 9"/>
<evidence type="ECO:0000256" key="9">
    <source>
        <dbReference type="HAMAP-Rule" id="MF_00197"/>
    </source>
</evidence>
<comment type="similarity">
    <text evidence="2 9">Belongs to the diaminopimelate epimerase family.</text>
</comment>